<comment type="caution">
    <text evidence="1">The sequence shown here is derived from an EMBL/GenBank/DDBJ whole genome shotgun (WGS) entry which is preliminary data.</text>
</comment>
<evidence type="ECO:0000313" key="1">
    <source>
        <dbReference type="EMBL" id="NML73575.1"/>
    </source>
</evidence>
<sequence>MKEQLDLFAWADSRPKAQVIDLLPALCRKAAFEVIYQIPAPKDGGKILRLERTAA</sequence>
<dbReference type="RefSeq" id="WP_169588020.1">
    <property type="nucleotide sequence ID" value="NZ_JABBGK010000001.1"/>
</dbReference>
<dbReference type="Proteomes" id="UP000541470">
    <property type="component" value="Unassembled WGS sequence"/>
</dbReference>
<dbReference type="AlphaFoldDB" id="A0A7Y0FV82"/>
<reference evidence="1 2" key="1">
    <citation type="submission" date="2020-04" db="EMBL/GenBank/DDBJ databases">
        <title>Rhizobium sp. S-51 isolated from soil.</title>
        <authorList>
            <person name="Dahal R.H."/>
        </authorList>
    </citation>
    <scope>NUCLEOTIDE SEQUENCE [LARGE SCALE GENOMIC DNA]</scope>
    <source>
        <strain evidence="1 2">S-51</strain>
    </source>
</reference>
<evidence type="ECO:0000313" key="2">
    <source>
        <dbReference type="Proteomes" id="UP000541470"/>
    </source>
</evidence>
<name>A0A7Y0FV82_9HYPH</name>
<proteinExistence type="predicted"/>
<accession>A0A7Y0FV82</accession>
<organism evidence="1 2">
    <name type="scientific">Rhizobium terricola</name>
    <dbReference type="NCBI Taxonomy" id="2728849"/>
    <lineage>
        <taxon>Bacteria</taxon>
        <taxon>Pseudomonadati</taxon>
        <taxon>Pseudomonadota</taxon>
        <taxon>Alphaproteobacteria</taxon>
        <taxon>Hyphomicrobiales</taxon>
        <taxon>Rhizobiaceae</taxon>
        <taxon>Rhizobium/Agrobacterium group</taxon>
        <taxon>Rhizobium</taxon>
    </lineage>
</organism>
<keyword evidence="2" id="KW-1185">Reference proteome</keyword>
<gene>
    <name evidence="1" type="ORF">HHL25_05480</name>
</gene>
<dbReference type="EMBL" id="JABBGK010000001">
    <property type="protein sequence ID" value="NML73575.1"/>
    <property type="molecule type" value="Genomic_DNA"/>
</dbReference>
<protein>
    <submittedName>
        <fullName evidence="1">Uncharacterized protein</fullName>
    </submittedName>
</protein>